<comment type="similarity">
    <text evidence="1">Belongs to the ParB family.</text>
</comment>
<dbReference type="Pfam" id="PF02195">
    <property type="entry name" value="ParB_N"/>
    <property type="match status" value="1"/>
</dbReference>
<dbReference type="PANTHER" id="PTHR33375:SF1">
    <property type="entry name" value="CHROMOSOME-PARTITIONING PROTEIN PARB-RELATED"/>
    <property type="match status" value="1"/>
</dbReference>
<gene>
    <name evidence="3" type="ORF">G7Y82_20240</name>
</gene>
<accession>A0A969WH90</accession>
<protein>
    <submittedName>
        <fullName evidence="3">ParB/RepB/Spo0J family partition protein</fullName>
    </submittedName>
</protein>
<comment type="caution">
    <text evidence="3">The sequence shown here is derived from an EMBL/GenBank/DDBJ whole genome shotgun (WGS) entry which is preliminary data.</text>
</comment>
<evidence type="ECO:0000259" key="2">
    <source>
        <dbReference type="SMART" id="SM00470"/>
    </source>
</evidence>
<organism evidence="3 4">
    <name type="scientific">Solimonas marina</name>
    <dbReference type="NCBI Taxonomy" id="2714601"/>
    <lineage>
        <taxon>Bacteria</taxon>
        <taxon>Pseudomonadati</taxon>
        <taxon>Pseudomonadota</taxon>
        <taxon>Gammaproteobacteria</taxon>
        <taxon>Nevskiales</taxon>
        <taxon>Nevskiaceae</taxon>
        <taxon>Solimonas</taxon>
    </lineage>
</organism>
<name>A0A969WH90_9GAMM</name>
<dbReference type="Gene3D" id="1.10.10.730">
    <property type="entry name" value="KorB DNA-binding domain"/>
    <property type="match status" value="1"/>
</dbReference>
<sequence length="278" mass="31511">MKTTFQNINLSELKASADNPRFELNDLDELAVSIKTFGILQPLAVRKTTDGYEIIAGHRRAEAAKRAGLRVVPCVIRTDKGSVVMQQLVENTQRSDLLPFEIAAGINLAVRERKIKQKQLAAELGKSEAWVSKYITIGKAIEKRVTEQKKAWSRETDSEQTEEEYESEMLDRALEEYRDANADTVYLKASKYLNPEKHKPQTVTTTTTTTKPEEQLQLPELQQKNRLAALLMQWVKDNDINVTGYDVTPVGEKGWRFALAFESEKALEQTLTTLKPVK</sequence>
<reference evidence="3" key="1">
    <citation type="submission" date="2020-03" db="EMBL/GenBank/DDBJ databases">
        <title>Solimonas marina sp. nov., isolated from deep seawater of the Pacific Ocean.</title>
        <authorList>
            <person name="Liu X."/>
            <person name="Lai Q."/>
            <person name="Sun F."/>
            <person name="Gai Y."/>
            <person name="Li G."/>
            <person name="Shao Z."/>
        </authorList>
    </citation>
    <scope>NUCLEOTIDE SEQUENCE</scope>
    <source>
        <strain evidence="3">C16B3</strain>
    </source>
</reference>
<dbReference type="AlphaFoldDB" id="A0A969WH90"/>
<dbReference type="InterPro" id="IPR003115">
    <property type="entry name" value="ParB_N"/>
</dbReference>
<dbReference type="PANTHER" id="PTHR33375">
    <property type="entry name" value="CHROMOSOME-PARTITIONING PROTEIN PARB-RELATED"/>
    <property type="match status" value="1"/>
</dbReference>
<feature type="domain" description="ParB-like N-terminal" evidence="2">
    <location>
        <begin position="6"/>
        <end position="92"/>
    </location>
</feature>
<dbReference type="InterPro" id="IPR036086">
    <property type="entry name" value="ParB/Sulfiredoxin_sf"/>
</dbReference>
<dbReference type="NCBIfam" id="TIGR00180">
    <property type="entry name" value="parB_part"/>
    <property type="match status" value="1"/>
</dbReference>
<dbReference type="EMBL" id="JAAVXB010000018">
    <property type="protein sequence ID" value="NKF24645.1"/>
    <property type="molecule type" value="Genomic_DNA"/>
</dbReference>
<dbReference type="GO" id="GO:0007059">
    <property type="term" value="P:chromosome segregation"/>
    <property type="evidence" value="ECO:0007669"/>
    <property type="project" value="TreeGrafter"/>
</dbReference>
<dbReference type="Proteomes" id="UP000653472">
    <property type="component" value="Unassembled WGS sequence"/>
</dbReference>
<evidence type="ECO:0000313" key="4">
    <source>
        <dbReference type="Proteomes" id="UP000653472"/>
    </source>
</evidence>
<dbReference type="SUPFAM" id="SSF110849">
    <property type="entry name" value="ParB/Sulfiredoxin"/>
    <property type="match status" value="1"/>
</dbReference>
<keyword evidence="4" id="KW-1185">Reference proteome</keyword>
<evidence type="ECO:0000256" key="1">
    <source>
        <dbReference type="ARBA" id="ARBA00006295"/>
    </source>
</evidence>
<dbReference type="RefSeq" id="WP_168149955.1">
    <property type="nucleotide sequence ID" value="NZ_JAAVXB010000018.1"/>
</dbReference>
<dbReference type="GO" id="GO:0003677">
    <property type="term" value="F:DNA binding"/>
    <property type="evidence" value="ECO:0007669"/>
    <property type="project" value="InterPro"/>
</dbReference>
<evidence type="ECO:0000313" key="3">
    <source>
        <dbReference type="EMBL" id="NKF24645.1"/>
    </source>
</evidence>
<proteinExistence type="inferred from homology"/>
<dbReference type="InterPro" id="IPR004437">
    <property type="entry name" value="ParB/RepB/Spo0J"/>
</dbReference>
<dbReference type="Gene3D" id="3.90.1530.30">
    <property type="match status" value="1"/>
</dbReference>
<dbReference type="GO" id="GO:0005694">
    <property type="term" value="C:chromosome"/>
    <property type="evidence" value="ECO:0007669"/>
    <property type="project" value="TreeGrafter"/>
</dbReference>
<dbReference type="InterPro" id="IPR050336">
    <property type="entry name" value="Chromosome_partition/occlusion"/>
</dbReference>
<dbReference type="SMART" id="SM00470">
    <property type="entry name" value="ParB"/>
    <property type="match status" value="1"/>
</dbReference>
<dbReference type="InterPro" id="IPR042075">
    <property type="entry name" value="KorB_DNA-db"/>
</dbReference>